<dbReference type="InterPro" id="IPR001296">
    <property type="entry name" value="Glyco_trans_1"/>
</dbReference>
<dbReference type="GO" id="GO:0102710">
    <property type="term" value="F:D-inositol-3-phosphate glycosyltransferase activity"/>
    <property type="evidence" value="ECO:0007669"/>
    <property type="project" value="UniProtKB-EC"/>
</dbReference>
<dbReference type="Proteomes" id="UP001595868">
    <property type="component" value="Unassembled WGS sequence"/>
</dbReference>
<dbReference type="Pfam" id="PF13579">
    <property type="entry name" value="Glyco_trans_4_4"/>
    <property type="match status" value="1"/>
</dbReference>
<evidence type="ECO:0000256" key="6">
    <source>
        <dbReference type="ARBA" id="ARBA00048131"/>
    </source>
</evidence>
<dbReference type="EMBL" id="JBHSBN010000001">
    <property type="protein sequence ID" value="MFC4104573.1"/>
    <property type="molecule type" value="Genomic_DNA"/>
</dbReference>
<dbReference type="SUPFAM" id="SSF53756">
    <property type="entry name" value="UDP-Glycosyltransferase/glycogen phosphorylase"/>
    <property type="match status" value="1"/>
</dbReference>
<keyword evidence="2 7" id="KW-0328">Glycosyltransferase</keyword>
<keyword evidence="4 7" id="KW-0479">Metal-binding</keyword>
<gene>
    <name evidence="7 10" type="primary">mshA</name>
    <name evidence="10" type="ORF">ACFOX0_01270</name>
</gene>
<comment type="function">
    <text evidence="7">Catalyzes the transfer of a N-acetyl-glucosamine moiety to 1D-myo-inositol 3-phosphate to produce 1D-myo-inositol 2-acetamido-2-deoxy-glucopyranoside 3-phosphate in the mycothiol biosynthesis pathway.</text>
</comment>
<feature type="binding site" evidence="7">
    <location>
        <position position="55"/>
    </location>
    <ligand>
        <name>1D-myo-inositol 3-phosphate</name>
        <dbReference type="ChEBI" id="CHEBI:58401"/>
    </ligand>
</feature>
<feature type="binding site" evidence="7">
    <location>
        <position position="157"/>
    </location>
    <ligand>
        <name>1D-myo-inositol 3-phosphate</name>
        <dbReference type="ChEBI" id="CHEBI:58401"/>
    </ligand>
</feature>
<evidence type="ECO:0000256" key="2">
    <source>
        <dbReference type="ARBA" id="ARBA00022676"/>
    </source>
</evidence>
<dbReference type="RefSeq" id="WP_377541501.1">
    <property type="nucleotide sequence ID" value="NZ_JBHSBN010000001.1"/>
</dbReference>
<organism evidence="10 11">
    <name type="scientific">Micromonospora zhanjiangensis</name>
    <dbReference type="NCBI Taxonomy" id="1522057"/>
    <lineage>
        <taxon>Bacteria</taxon>
        <taxon>Bacillati</taxon>
        <taxon>Actinomycetota</taxon>
        <taxon>Actinomycetes</taxon>
        <taxon>Micromonosporales</taxon>
        <taxon>Micromonosporaceae</taxon>
        <taxon>Micromonospora</taxon>
    </lineage>
</organism>
<dbReference type="CDD" id="cd03800">
    <property type="entry name" value="GT4_sucrose_synthase"/>
    <property type="match status" value="1"/>
</dbReference>
<evidence type="ECO:0000313" key="11">
    <source>
        <dbReference type="Proteomes" id="UP001595868"/>
    </source>
</evidence>
<evidence type="ECO:0000256" key="5">
    <source>
        <dbReference type="ARBA" id="ARBA00022842"/>
    </source>
</evidence>
<feature type="binding site" evidence="7">
    <location>
        <begin position="66"/>
        <end position="71"/>
    </location>
    <ligand>
        <name>1D-myo-inositol 3-phosphate</name>
        <dbReference type="ChEBI" id="CHEBI:58401"/>
    </ligand>
</feature>
<comment type="similarity">
    <text evidence="1 7">Belongs to the glycosyltransferase group 1 family. MshA subfamily.</text>
</comment>
<feature type="binding site" evidence="7">
    <location>
        <position position="353"/>
    </location>
    <ligand>
        <name>Mg(2+)</name>
        <dbReference type="ChEBI" id="CHEBI:18420"/>
    </ligand>
</feature>
<proteinExistence type="inferred from homology"/>
<comment type="caution">
    <text evidence="10">The sequence shown here is derived from an EMBL/GenBank/DDBJ whole genome shotgun (WGS) entry which is preliminary data.</text>
</comment>
<sequence>MTCCSEVCPRGTPSCRRQQTVTKGADVAEMHTGVARQRGTQPWPAPRRIATLSVHTSPLHQPGTGDAGGMNVYIVEVARRLADAGVEVEIFTRATASDLPPVVEMAPGVLVRHITSGPFEGLSKEELPAQLCAFTTGVLRAEAARPPGYYDLIHSHYWLSGQVGWLAKERWGVPLVHTAHTLAKVKNARLAAGDRPEPKARVIGEEQVIAEATRLVANTRAEARDLVGSYDADPDRVSVVEPGVDLERFRPQPGGTVAARRRLGLPETGYVVAFAGRIQPLKAPDVLLRAVAELRRRDPATADQLTVVIAGGPSGSGLDRPTGLIELAASLGVTDRVRFLPPQTGDDLPALYRAADLVAVPSYNESFGLVALEAQACGTPVVAAAVGGLVTAVRDGVSGLLVPGHDPTDWARRLGDLLRAPARRAQLSRGAVRHASNFSWARTAAALLDVYRGAVADHRHRLASALTGEAATLRACAH</sequence>
<evidence type="ECO:0000256" key="4">
    <source>
        <dbReference type="ARBA" id="ARBA00022723"/>
    </source>
</evidence>
<evidence type="ECO:0000259" key="8">
    <source>
        <dbReference type="Pfam" id="PF00534"/>
    </source>
</evidence>
<dbReference type="InterPro" id="IPR017814">
    <property type="entry name" value="Mycothiol_biosynthesis_MshA"/>
</dbReference>
<feature type="binding site" evidence="7">
    <location>
        <position position="379"/>
    </location>
    <ligand>
        <name>Mg(2+)</name>
        <dbReference type="ChEBI" id="CHEBI:18420"/>
    </ligand>
</feature>
<dbReference type="Gene3D" id="3.40.50.2000">
    <property type="entry name" value="Glycogen Phosphorylase B"/>
    <property type="match status" value="2"/>
</dbReference>
<dbReference type="HAMAP" id="MF_01695">
    <property type="entry name" value="MshA"/>
    <property type="match status" value="1"/>
</dbReference>
<feature type="binding site" evidence="7">
    <location>
        <position position="282"/>
    </location>
    <ligand>
        <name>UDP-N-acetyl-alpha-D-glucosamine</name>
        <dbReference type="ChEBI" id="CHEBI:57705"/>
    </ligand>
</feature>
<reference evidence="11" key="1">
    <citation type="journal article" date="2019" name="Int. J. Syst. Evol. Microbiol.">
        <title>The Global Catalogue of Microorganisms (GCM) 10K type strain sequencing project: providing services to taxonomists for standard genome sequencing and annotation.</title>
        <authorList>
            <consortium name="The Broad Institute Genomics Platform"/>
            <consortium name="The Broad Institute Genome Sequencing Center for Infectious Disease"/>
            <person name="Wu L."/>
            <person name="Ma J."/>
        </authorList>
    </citation>
    <scope>NUCLEOTIDE SEQUENCE [LARGE SCALE GENOMIC DNA]</scope>
    <source>
        <strain evidence="11">2902at01</strain>
    </source>
</reference>
<feature type="binding site" evidence="7">
    <location>
        <position position="352"/>
    </location>
    <ligand>
        <name>Mg(2+)</name>
        <dbReference type="ChEBI" id="CHEBI:18420"/>
    </ligand>
</feature>
<accession>A0ABV8KET2</accession>
<feature type="domain" description="Glycosyl transferase family 1" evidence="8">
    <location>
        <begin position="260"/>
        <end position="431"/>
    </location>
</feature>
<dbReference type="InterPro" id="IPR028098">
    <property type="entry name" value="Glyco_trans_4-like_N"/>
</dbReference>
<comment type="catalytic activity">
    <reaction evidence="6 7">
        <text>1D-myo-inositol 3-phosphate + UDP-N-acetyl-alpha-D-glucosamine = 1D-myo-inositol 2-acetamido-2-deoxy-alpha-D-glucopyranoside 3-phosphate + UDP + H(+)</text>
        <dbReference type="Rhea" id="RHEA:26188"/>
        <dbReference type="ChEBI" id="CHEBI:15378"/>
        <dbReference type="ChEBI" id="CHEBI:57705"/>
        <dbReference type="ChEBI" id="CHEBI:58223"/>
        <dbReference type="ChEBI" id="CHEBI:58401"/>
        <dbReference type="ChEBI" id="CHEBI:58892"/>
        <dbReference type="EC" id="2.4.1.250"/>
    </reaction>
</comment>
<dbReference type="PANTHER" id="PTHR12526">
    <property type="entry name" value="GLYCOSYLTRANSFERASE"/>
    <property type="match status" value="1"/>
</dbReference>
<keyword evidence="11" id="KW-1185">Reference proteome</keyword>
<dbReference type="Pfam" id="PF00534">
    <property type="entry name" value="Glycos_transf_1"/>
    <property type="match status" value="1"/>
</dbReference>
<dbReference type="PANTHER" id="PTHR12526:SF510">
    <property type="entry name" value="D-INOSITOL 3-PHOSPHATE GLYCOSYLTRANSFERASE"/>
    <property type="match status" value="1"/>
</dbReference>
<feature type="binding site" evidence="7">
    <location>
        <position position="355"/>
    </location>
    <ligand>
        <name>Mg(2+)</name>
        <dbReference type="ChEBI" id="CHEBI:18420"/>
    </ligand>
</feature>
<feature type="binding site" evidence="7">
    <location>
        <position position="69"/>
    </location>
    <ligand>
        <name>UDP-N-acetyl-alpha-D-glucosamine</name>
        <dbReference type="ChEBI" id="CHEBI:57705"/>
    </ligand>
</feature>
<feature type="binding site" evidence="7">
    <location>
        <begin position="61"/>
        <end position="62"/>
    </location>
    <ligand>
        <name>UDP-N-acetyl-alpha-D-glucosamine</name>
        <dbReference type="ChEBI" id="CHEBI:57705"/>
    </ligand>
</feature>
<feature type="domain" description="Glycosyltransferase subfamily 4-like N-terminal" evidence="9">
    <location>
        <begin position="68"/>
        <end position="243"/>
    </location>
</feature>
<feature type="binding site" evidence="7">
    <location>
        <position position="277"/>
    </location>
    <ligand>
        <name>UDP-N-acetyl-alpha-D-glucosamine</name>
        <dbReference type="ChEBI" id="CHEBI:57705"/>
    </ligand>
</feature>
<feature type="binding site" evidence="7">
    <location>
        <position position="124"/>
    </location>
    <ligand>
        <name>1D-myo-inositol 3-phosphate</name>
        <dbReference type="ChEBI" id="CHEBI:58401"/>
    </ligand>
</feature>
<name>A0ABV8KET2_9ACTN</name>
<evidence type="ECO:0000256" key="7">
    <source>
        <dbReference type="HAMAP-Rule" id="MF_01695"/>
    </source>
</evidence>
<comment type="subunit">
    <text evidence="7">Homodimer.</text>
</comment>
<evidence type="ECO:0000256" key="3">
    <source>
        <dbReference type="ARBA" id="ARBA00022679"/>
    </source>
</evidence>
<feature type="binding site" evidence="7">
    <location>
        <position position="343"/>
    </location>
    <ligand>
        <name>UDP-N-acetyl-alpha-D-glucosamine</name>
        <dbReference type="ChEBI" id="CHEBI:57705"/>
    </ligand>
</feature>
<evidence type="ECO:0000256" key="1">
    <source>
        <dbReference type="ARBA" id="ARBA00008449"/>
    </source>
</evidence>
<feature type="binding site" evidence="7">
    <location>
        <position position="201"/>
    </location>
    <ligand>
        <name>1D-myo-inositol 3-phosphate</name>
        <dbReference type="ChEBI" id="CHEBI:58401"/>
    </ligand>
</feature>
<dbReference type="EC" id="2.4.1.250" evidence="7"/>
<feature type="binding site" evidence="7">
    <location>
        <position position="365"/>
    </location>
    <ligand>
        <name>UDP-N-acetyl-alpha-D-glucosamine</name>
        <dbReference type="ChEBI" id="CHEBI:57705"/>
    </ligand>
</feature>
<evidence type="ECO:0000259" key="9">
    <source>
        <dbReference type="Pfam" id="PF13579"/>
    </source>
</evidence>
<evidence type="ECO:0000313" key="10">
    <source>
        <dbReference type="EMBL" id="MFC4104573.1"/>
    </source>
</evidence>
<keyword evidence="5 7" id="KW-0460">Magnesium</keyword>
<keyword evidence="3 7" id="KW-0808">Transferase</keyword>
<feature type="binding site" evidence="7">
    <location>
        <position position="373"/>
    </location>
    <ligand>
        <name>UDP-N-acetyl-alpha-D-glucosamine</name>
        <dbReference type="ChEBI" id="CHEBI:57705"/>
    </ligand>
</feature>
<feature type="binding site" evidence="7">
    <location>
        <position position="181"/>
    </location>
    <ligand>
        <name>1D-myo-inositol 3-phosphate</name>
        <dbReference type="ChEBI" id="CHEBI:58401"/>
    </ligand>
</feature>
<protein>
    <recommendedName>
        <fullName evidence="7">D-inositol-3-phosphate glycosyltransferase</fullName>
        <ecNumber evidence="7">2.4.1.250</ecNumber>
    </recommendedName>
    <alternativeName>
        <fullName evidence="7">N-acetylglucosamine-inositol-phosphate N-acetylglucosaminyltransferase</fullName>
        <shortName evidence="7">GlcNAc-Ins-P N-acetylglucosaminyltransferase</shortName>
    </alternativeName>
</protein>
<dbReference type="NCBIfam" id="TIGR03449">
    <property type="entry name" value="mycothiol_MshA"/>
    <property type="match status" value="1"/>
</dbReference>